<sequence>MKNPTLLFLSAIITLTISAALPRTTTCAQDGIQCINYTFLNGEIGAVVECNNGVYKTTDICDTHSVCVDRPVPHCGVRNETAPVEATTSTSTFTTGATTSKAEDNDKLDLASRGSKPTLVLCSATSLRGTCAMWSGENCMNADEVKFTIRSLSVERRFQCIFYGEQNCGTNAGSPHYEGNNADRKQVDDVGYGVASFKCKDAPY</sequence>
<gene>
    <name evidence="2" type="ORF">EJ02DRAFT_207931</name>
</gene>
<reference evidence="2" key="1">
    <citation type="journal article" date="2020" name="Stud. Mycol.">
        <title>101 Dothideomycetes genomes: a test case for predicting lifestyles and emergence of pathogens.</title>
        <authorList>
            <person name="Haridas S."/>
            <person name="Albert R."/>
            <person name="Binder M."/>
            <person name="Bloem J."/>
            <person name="Labutti K."/>
            <person name="Salamov A."/>
            <person name="Andreopoulos B."/>
            <person name="Baker S."/>
            <person name="Barry K."/>
            <person name="Bills G."/>
            <person name="Bluhm B."/>
            <person name="Cannon C."/>
            <person name="Castanera R."/>
            <person name="Culley D."/>
            <person name="Daum C."/>
            <person name="Ezra D."/>
            <person name="Gonzalez J."/>
            <person name="Henrissat B."/>
            <person name="Kuo A."/>
            <person name="Liang C."/>
            <person name="Lipzen A."/>
            <person name="Lutzoni F."/>
            <person name="Magnuson J."/>
            <person name="Mondo S."/>
            <person name="Nolan M."/>
            <person name="Ohm R."/>
            <person name="Pangilinan J."/>
            <person name="Park H.-J."/>
            <person name="Ramirez L."/>
            <person name="Alfaro M."/>
            <person name="Sun H."/>
            <person name="Tritt A."/>
            <person name="Yoshinaga Y."/>
            <person name="Zwiers L.-H."/>
            <person name="Turgeon B."/>
            <person name="Goodwin S."/>
            <person name="Spatafora J."/>
            <person name="Crous P."/>
            <person name="Grigoriev I."/>
        </authorList>
    </citation>
    <scope>NUCLEOTIDE SEQUENCE</scope>
    <source>
        <strain evidence="2">CBS 161.51</strain>
    </source>
</reference>
<feature type="signal peptide" evidence="1">
    <location>
        <begin position="1"/>
        <end position="27"/>
    </location>
</feature>
<dbReference type="Proteomes" id="UP000800038">
    <property type="component" value="Unassembled WGS sequence"/>
</dbReference>
<protein>
    <submittedName>
        <fullName evidence="2">Uncharacterized protein</fullName>
    </submittedName>
</protein>
<keyword evidence="3" id="KW-1185">Reference proteome</keyword>
<organism evidence="2 3">
    <name type="scientific">Clathrospora elynae</name>
    <dbReference type="NCBI Taxonomy" id="706981"/>
    <lineage>
        <taxon>Eukaryota</taxon>
        <taxon>Fungi</taxon>
        <taxon>Dikarya</taxon>
        <taxon>Ascomycota</taxon>
        <taxon>Pezizomycotina</taxon>
        <taxon>Dothideomycetes</taxon>
        <taxon>Pleosporomycetidae</taxon>
        <taxon>Pleosporales</taxon>
        <taxon>Diademaceae</taxon>
        <taxon>Clathrospora</taxon>
    </lineage>
</organism>
<dbReference type="EMBL" id="ML976050">
    <property type="protein sequence ID" value="KAF1941262.1"/>
    <property type="molecule type" value="Genomic_DNA"/>
</dbReference>
<dbReference type="OrthoDB" id="3658313at2759"/>
<proteinExistence type="predicted"/>
<evidence type="ECO:0000256" key="1">
    <source>
        <dbReference type="SAM" id="SignalP"/>
    </source>
</evidence>
<accession>A0A6A5SN90</accession>
<name>A0A6A5SN90_9PLEO</name>
<evidence type="ECO:0000313" key="3">
    <source>
        <dbReference type="Proteomes" id="UP000800038"/>
    </source>
</evidence>
<keyword evidence="1" id="KW-0732">Signal</keyword>
<feature type="chain" id="PRO_5025676093" evidence="1">
    <location>
        <begin position="28"/>
        <end position="204"/>
    </location>
</feature>
<dbReference type="AlphaFoldDB" id="A0A6A5SN90"/>
<evidence type="ECO:0000313" key="2">
    <source>
        <dbReference type="EMBL" id="KAF1941262.1"/>
    </source>
</evidence>